<reference evidence="4 6" key="1">
    <citation type="journal article" date="2011" name="Nature">
        <title>The Medicago genome provides insight into the evolution of rhizobial symbioses.</title>
        <authorList>
            <person name="Young N.D."/>
            <person name="Debelle F."/>
            <person name="Oldroyd G.E."/>
            <person name="Geurts R."/>
            <person name="Cannon S.B."/>
            <person name="Udvardi M.K."/>
            <person name="Benedito V.A."/>
            <person name="Mayer K.F."/>
            <person name="Gouzy J."/>
            <person name="Schoof H."/>
            <person name="Van de Peer Y."/>
            <person name="Proost S."/>
            <person name="Cook D.R."/>
            <person name="Meyers B.C."/>
            <person name="Spannagl M."/>
            <person name="Cheung F."/>
            <person name="De Mita S."/>
            <person name="Krishnakumar V."/>
            <person name="Gundlach H."/>
            <person name="Zhou S."/>
            <person name="Mudge J."/>
            <person name="Bharti A.K."/>
            <person name="Murray J.D."/>
            <person name="Naoumkina M.A."/>
            <person name="Rosen B."/>
            <person name="Silverstein K.A."/>
            <person name="Tang H."/>
            <person name="Rombauts S."/>
            <person name="Zhao P.X."/>
            <person name="Zhou P."/>
            <person name="Barbe V."/>
            <person name="Bardou P."/>
            <person name="Bechner M."/>
            <person name="Bellec A."/>
            <person name="Berger A."/>
            <person name="Berges H."/>
            <person name="Bidwell S."/>
            <person name="Bisseling T."/>
            <person name="Choisne N."/>
            <person name="Couloux A."/>
            <person name="Denny R."/>
            <person name="Deshpande S."/>
            <person name="Dai X."/>
            <person name="Doyle J.J."/>
            <person name="Dudez A.M."/>
            <person name="Farmer A.D."/>
            <person name="Fouteau S."/>
            <person name="Franken C."/>
            <person name="Gibelin C."/>
            <person name="Gish J."/>
            <person name="Goldstein S."/>
            <person name="Gonzalez A.J."/>
            <person name="Green P.J."/>
            <person name="Hallab A."/>
            <person name="Hartog M."/>
            <person name="Hua A."/>
            <person name="Humphray S.J."/>
            <person name="Jeong D.H."/>
            <person name="Jing Y."/>
            <person name="Jocker A."/>
            <person name="Kenton S.M."/>
            <person name="Kim D.J."/>
            <person name="Klee K."/>
            <person name="Lai H."/>
            <person name="Lang C."/>
            <person name="Lin S."/>
            <person name="Macmil S.L."/>
            <person name="Magdelenat G."/>
            <person name="Matthews L."/>
            <person name="McCorrison J."/>
            <person name="Monaghan E.L."/>
            <person name="Mun J.H."/>
            <person name="Najar F.Z."/>
            <person name="Nicholson C."/>
            <person name="Noirot C."/>
            <person name="O'Bleness M."/>
            <person name="Paule C.R."/>
            <person name="Poulain J."/>
            <person name="Prion F."/>
            <person name="Qin B."/>
            <person name="Qu C."/>
            <person name="Retzel E.F."/>
            <person name="Riddle C."/>
            <person name="Sallet E."/>
            <person name="Samain S."/>
            <person name="Samson N."/>
            <person name="Sanders I."/>
            <person name="Saurat O."/>
            <person name="Scarpelli C."/>
            <person name="Schiex T."/>
            <person name="Segurens B."/>
            <person name="Severin A.J."/>
            <person name="Sherrier D.J."/>
            <person name="Shi R."/>
            <person name="Sims S."/>
            <person name="Singer S.R."/>
            <person name="Sinharoy S."/>
            <person name="Sterck L."/>
            <person name="Viollet A."/>
            <person name="Wang B.B."/>
            <person name="Wang K."/>
            <person name="Wang M."/>
            <person name="Wang X."/>
            <person name="Warfsmann J."/>
            <person name="Weissenbach J."/>
            <person name="White D.D."/>
            <person name="White J.D."/>
            <person name="Wiley G.B."/>
            <person name="Wincker P."/>
            <person name="Xing Y."/>
            <person name="Yang L."/>
            <person name="Yao Z."/>
            <person name="Ying F."/>
            <person name="Zhai J."/>
            <person name="Zhou L."/>
            <person name="Zuber A."/>
            <person name="Denarie J."/>
            <person name="Dixon R.A."/>
            <person name="May G.D."/>
            <person name="Schwartz D.C."/>
            <person name="Rogers J."/>
            <person name="Quetier F."/>
            <person name="Town C.D."/>
            <person name="Roe B.A."/>
        </authorList>
    </citation>
    <scope>NUCLEOTIDE SEQUENCE [LARGE SCALE GENOMIC DNA]</scope>
    <source>
        <strain evidence="4">A17</strain>
        <strain evidence="5 6">cv. Jemalong A17</strain>
    </source>
</reference>
<dbReference type="SUPFAM" id="SSF158639">
    <property type="entry name" value="ENT-like"/>
    <property type="match status" value="1"/>
</dbReference>
<dbReference type="SMART" id="SM00743">
    <property type="entry name" value="Agenet"/>
    <property type="match status" value="2"/>
</dbReference>
<comment type="subcellular location">
    <subcellularLocation>
        <location evidence="1">Nucleus</location>
    </subcellularLocation>
</comment>
<dbReference type="PROSITE" id="PS51138">
    <property type="entry name" value="ENT"/>
    <property type="match status" value="1"/>
</dbReference>
<dbReference type="EnsemblPlants" id="AES73686">
    <property type="protein sequence ID" value="AES73686"/>
    <property type="gene ID" value="MTR_3g107680"/>
</dbReference>
<reference evidence="4 6" key="2">
    <citation type="journal article" date="2014" name="BMC Genomics">
        <title>An improved genome release (version Mt4.0) for the model legume Medicago truncatula.</title>
        <authorList>
            <person name="Tang H."/>
            <person name="Krishnakumar V."/>
            <person name="Bidwell S."/>
            <person name="Rosen B."/>
            <person name="Chan A."/>
            <person name="Zhou S."/>
            <person name="Gentzbittel L."/>
            <person name="Childs K.L."/>
            <person name="Yandell M."/>
            <person name="Gundlach H."/>
            <person name="Mayer K.F."/>
            <person name="Schwartz D.C."/>
            <person name="Town C.D."/>
        </authorList>
    </citation>
    <scope>GENOME REANNOTATION</scope>
    <source>
        <strain evidence="5 6">cv. Jemalong A17</strain>
    </source>
</reference>
<evidence type="ECO:0000313" key="5">
    <source>
        <dbReference type="EnsemblPlants" id="AES73686"/>
    </source>
</evidence>
<keyword evidence="2" id="KW-0539">Nucleus</keyword>
<dbReference type="SMART" id="SM01191">
    <property type="entry name" value="ENT"/>
    <property type="match status" value="1"/>
</dbReference>
<dbReference type="PaxDb" id="3880-AES73686"/>
<proteinExistence type="predicted"/>
<gene>
    <name evidence="5" type="primary">11436071</name>
    <name evidence="4" type="ordered locus">MTR_3g107680</name>
</gene>
<evidence type="ECO:0000313" key="6">
    <source>
        <dbReference type="Proteomes" id="UP000002051"/>
    </source>
</evidence>
<dbReference type="InterPro" id="IPR014002">
    <property type="entry name" value="Agenet_dom_plant"/>
</dbReference>
<reference evidence="5" key="3">
    <citation type="submission" date="2015-04" db="UniProtKB">
        <authorList>
            <consortium name="EnsemblPlants"/>
        </authorList>
    </citation>
    <scope>IDENTIFICATION</scope>
    <source>
        <strain evidence="5">cv. Jemalong A17</strain>
    </source>
</reference>
<evidence type="ECO:0000313" key="4">
    <source>
        <dbReference type="EMBL" id="AES73686.1"/>
    </source>
</evidence>
<dbReference type="Pfam" id="PF05641">
    <property type="entry name" value="Agenet"/>
    <property type="match status" value="1"/>
</dbReference>
<feature type="domain" description="ENT" evidence="3">
    <location>
        <begin position="356"/>
        <end position="417"/>
    </location>
</feature>
<dbReference type="PANTHER" id="PTHR31917:SF163">
    <property type="entry name" value="AGENET DOMAIN PROTEIN"/>
    <property type="match status" value="1"/>
</dbReference>
<dbReference type="ExpressionAtlas" id="G7JB58">
    <property type="expression patterns" value="differential"/>
</dbReference>
<dbReference type="AlphaFoldDB" id="G7JB58"/>
<keyword evidence="6" id="KW-1185">Reference proteome</keyword>
<accession>G7JB58</accession>
<name>G7JB58_MEDTR</name>
<organism evidence="4 6">
    <name type="scientific">Medicago truncatula</name>
    <name type="common">Barrel medic</name>
    <name type="synonym">Medicago tribuloides</name>
    <dbReference type="NCBI Taxonomy" id="3880"/>
    <lineage>
        <taxon>Eukaryota</taxon>
        <taxon>Viridiplantae</taxon>
        <taxon>Streptophyta</taxon>
        <taxon>Embryophyta</taxon>
        <taxon>Tracheophyta</taxon>
        <taxon>Spermatophyta</taxon>
        <taxon>Magnoliopsida</taxon>
        <taxon>eudicotyledons</taxon>
        <taxon>Gunneridae</taxon>
        <taxon>Pentapetalae</taxon>
        <taxon>rosids</taxon>
        <taxon>fabids</taxon>
        <taxon>Fabales</taxon>
        <taxon>Fabaceae</taxon>
        <taxon>Papilionoideae</taxon>
        <taxon>50 kb inversion clade</taxon>
        <taxon>NPAAA clade</taxon>
        <taxon>Hologalegina</taxon>
        <taxon>IRL clade</taxon>
        <taxon>Trifolieae</taxon>
        <taxon>Medicago</taxon>
    </lineage>
</organism>
<sequence>MRLVKGSKVEILVNTQGHGVEWHCARIISGNGHSYNVEYDNPSVTAKPLSNRVPRKFIRPCPPAIENIGSWECNDTVEVWDAGCWKEATVLTDMTEEFYLVRVHGSCMELKVHKILTRICQSWQNGQWIISPKGPAKSRVVKFSQNLIPNNYKTMPEVQQAKNVCSPGLDASCLHLYSPSTLKSVSSYVGDYPRKRSAVVIMGESKRFKAVSAAPLLEKVDAIAYPQNTMGEKYMHYSFTNETRKEKPCNIKTHFPETIQEPDFSSNMSSVGSCSVISGSANEFFGDTLAGPCQDDVSLRSDAESLDVKDVGGFYGDMLAGPCRSDDEDTSCSDDAESIDAEDVDEGCTFFPKQVVVERIHRLELIAYHRTLGAMYASGPLSWEKEELLTNLRISLNISNDEHLMGIKNLVSSSHNF</sequence>
<evidence type="ECO:0000256" key="1">
    <source>
        <dbReference type="ARBA" id="ARBA00004123"/>
    </source>
</evidence>
<evidence type="ECO:0000259" key="3">
    <source>
        <dbReference type="PROSITE" id="PS51138"/>
    </source>
</evidence>
<dbReference type="PANTHER" id="PTHR31917">
    <property type="entry name" value="AGENET DOMAIN-CONTAINING PROTEIN-RELATED"/>
    <property type="match status" value="1"/>
</dbReference>
<protein>
    <submittedName>
        <fullName evidence="4">Agenet domain protein</fullName>
    </submittedName>
</protein>
<dbReference type="eggNOG" id="KOG4675">
    <property type="taxonomic scope" value="Eukaryota"/>
</dbReference>
<dbReference type="InterPro" id="IPR008395">
    <property type="entry name" value="Agenet-like_dom"/>
</dbReference>
<dbReference type="InterPro" id="IPR005491">
    <property type="entry name" value="ENT_dom"/>
</dbReference>
<dbReference type="GO" id="GO:0005634">
    <property type="term" value="C:nucleus"/>
    <property type="evidence" value="ECO:0007669"/>
    <property type="project" value="UniProtKB-SubCell"/>
</dbReference>
<dbReference type="STRING" id="3880.G7JB58"/>
<dbReference type="InterPro" id="IPR036142">
    <property type="entry name" value="ENT_dom-like_sf"/>
</dbReference>
<evidence type="ECO:0000256" key="2">
    <source>
        <dbReference type="ARBA" id="ARBA00023242"/>
    </source>
</evidence>
<dbReference type="OMA" id="NCASGDI"/>
<dbReference type="Pfam" id="PF03735">
    <property type="entry name" value="ENT"/>
    <property type="match status" value="1"/>
</dbReference>
<dbReference type="OrthoDB" id="663550at2759"/>
<dbReference type="HOGENOM" id="CLU_046482_0_0_1"/>
<dbReference type="Proteomes" id="UP000002051">
    <property type="component" value="Chromosome 3"/>
</dbReference>
<dbReference type="Gene3D" id="1.10.1240.40">
    <property type="entry name" value="ENT domain"/>
    <property type="match status" value="1"/>
</dbReference>
<dbReference type="EMBL" id="CM001219">
    <property type="protein sequence ID" value="AES73686.1"/>
    <property type="molecule type" value="Genomic_DNA"/>
</dbReference>